<dbReference type="SUPFAM" id="SSF81631">
    <property type="entry name" value="PAP/OAS1 substrate-binding domain"/>
    <property type="match status" value="1"/>
</dbReference>
<dbReference type="GO" id="GO:0034456">
    <property type="term" value="C:UTP-C complex"/>
    <property type="evidence" value="ECO:0007669"/>
    <property type="project" value="TreeGrafter"/>
</dbReference>
<dbReference type="InterPro" id="IPR005554">
    <property type="entry name" value="NOL6/Upt22"/>
</dbReference>
<dbReference type="OrthoDB" id="10251401at2759"/>
<keyword evidence="5" id="KW-0690">Ribosome biogenesis</keyword>
<protein>
    <recommendedName>
        <fullName evidence="5">U3 small nucleolar RNA-associated protein 22</fullName>
    </recommendedName>
</protein>
<dbReference type="GO" id="GO:0003723">
    <property type="term" value="F:RNA binding"/>
    <property type="evidence" value="ECO:0007669"/>
    <property type="project" value="UniProtKB-KW"/>
</dbReference>
<dbReference type="InterPro" id="IPR035082">
    <property type="entry name" value="Nrap_D1"/>
</dbReference>
<comment type="subcellular location">
    <subcellularLocation>
        <location evidence="1 5">Nucleus</location>
        <location evidence="1 5">Nucleolus</location>
    </subcellularLocation>
</comment>
<keyword evidence="4 5" id="KW-0539">Nucleus</keyword>
<dbReference type="PANTHER" id="PTHR17972:SF0">
    <property type="entry name" value="NUCLEOLAR PROTEIN 6"/>
    <property type="match status" value="1"/>
</dbReference>
<comment type="similarity">
    <text evidence="2 5">Belongs to the NRAP family.</text>
</comment>
<keyword evidence="5" id="KW-0698">rRNA processing</keyword>
<dbReference type="Proteomes" id="UP001150925">
    <property type="component" value="Unassembled WGS sequence"/>
</dbReference>
<evidence type="ECO:0000256" key="1">
    <source>
        <dbReference type="ARBA" id="ARBA00004604"/>
    </source>
</evidence>
<dbReference type="PANTHER" id="PTHR17972">
    <property type="entry name" value="NUCLEOLAR RNA-ASSOCIATED PROTEIN"/>
    <property type="match status" value="1"/>
</dbReference>
<name>A0A9W8E3F9_9FUNG</name>
<dbReference type="GO" id="GO:0006409">
    <property type="term" value="P:tRNA export from nucleus"/>
    <property type="evidence" value="ECO:0007669"/>
    <property type="project" value="TreeGrafter"/>
</dbReference>
<evidence type="ECO:0000256" key="4">
    <source>
        <dbReference type="ARBA" id="ARBA00023242"/>
    </source>
</evidence>
<keyword evidence="3 5" id="KW-0694">RNA-binding</keyword>
<keyword evidence="5" id="KW-0687">Ribonucleoprotein</keyword>
<dbReference type="GO" id="GO:0032040">
    <property type="term" value="C:small-subunit processome"/>
    <property type="evidence" value="ECO:0007669"/>
    <property type="project" value="TreeGrafter"/>
</dbReference>
<dbReference type="Pfam" id="PF17403">
    <property type="entry name" value="Nrap_D2"/>
    <property type="match status" value="1"/>
</dbReference>
<evidence type="ECO:0000256" key="2">
    <source>
        <dbReference type="ARBA" id="ARBA00006674"/>
    </source>
</evidence>
<dbReference type="GO" id="GO:0032545">
    <property type="term" value="C:CURI complex"/>
    <property type="evidence" value="ECO:0007669"/>
    <property type="project" value="TreeGrafter"/>
</dbReference>
<evidence type="ECO:0000259" key="7">
    <source>
        <dbReference type="Pfam" id="PF17403"/>
    </source>
</evidence>
<dbReference type="EMBL" id="JANBPY010003866">
    <property type="protein sequence ID" value="KAJ1949948.1"/>
    <property type="molecule type" value="Genomic_DNA"/>
</dbReference>
<dbReference type="Pfam" id="PF03813">
    <property type="entry name" value="Nrap"/>
    <property type="match status" value="1"/>
</dbReference>
<reference evidence="8" key="1">
    <citation type="submission" date="2022-07" db="EMBL/GenBank/DDBJ databases">
        <title>Phylogenomic reconstructions and comparative analyses of Kickxellomycotina fungi.</title>
        <authorList>
            <person name="Reynolds N.K."/>
            <person name="Stajich J.E."/>
            <person name="Barry K."/>
            <person name="Grigoriev I.V."/>
            <person name="Crous P."/>
            <person name="Smith M.E."/>
        </authorList>
    </citation>
    <scope>NUCLEOTIDE SEQUENCE</scope>
    <source>
        <strain evidence="8">RSA 1196</strain>
    </source>
</reference>
<dbReference type="GO" id="GO:0006364">
    <property type="term" value="P:rRNA processing"/>
    <property type="evidence" value="ECO:0007669"/>
    <property type="project" value="UniProtKB-KW"/>
</dbReference>
<accession>A0A9W8E3F9</accession>
<evidence type="ECO:0000313" key="8">
    <source>
        <dbReference type="EMBL" id="KAJ1949948.1"/>
    </source>
</evidence>
<feature type="non-terminal residue" evidence="8">
    <location>
        <position position="407"/>
    </location>
</feature>
<feature type="domain" description="Nrap protein" evidence="7">
    <location>
        <begin position="256"/>
        <end position="400"/>
    </location>
</feature>
<feature type="domain" description="Nrap protein" evidence="6">
    <location>
        <begin position="99"/>
        <end position="251"/>
    </location>
</feature>
<proteinExistence type="inferred from homology"/>
<evidence type="ECO:0000256" key="3">
    <source>
        <dbReference type="ARBA" id="ARBA00022884"/>
    </source>
</evidence>
<comment type="caution">
    <text evidence="8">The sequence shown here is derived from an EMBL/GenBank/DDBJ whole genome shotgun (WGS) entry which is preliminary data.</text>
</comment>
<dbReference type="AlphaFoldDB" id="A0A9W8E3F9"/>
<evidence type="ECO:0000259" key="6">
    <source>
        <dbReference type="Pfam" id="PF03813"/>
    </source>
</evidence>
<organism evidence="8 9">
    <name type="scientific">Dispira parvispora</name>
    <dbReference type="NCBI Taxonomy" id="1520584"/>
    <lineage>
        <taxon>Eukaryota</taxon>
        <taxon>Fungi</taxon>
        <taxon>Fungi incertae sedis</taxon>
        <taxon>Zoopagomycota</taxon>
        <taxon>Kickxellomycotina</taxon>
        <taxon>Dimargaritomycetes</taxon>
        <taxon>Dimargaritales</taxon>
        <taxon>Dimargaritaceae</taxon>
        <taxon>Dispira</taxon>
    </lineage>
</organism>
<sequence>MVELLRETRLPYAKLEVLHTVLAEIKSTLENVNPHEEMSIEEAAKTLKQKSKVEVPFPPEVPPPNAKLMMKMEPPSRMNVVGSFPLKYAARTRHGYNLDMIVEMPAELFQKQDNINYRYFYKRAYYLAALAAQLRGSPLGKMLDIRFHPLRGDQKRPVLLITALPTSPSSYNFADTGATIRILPSLSMDAIQTTRLLPSRSGVRVGYLESPNYIPTADTSQELLPTPIYNALILEDMLFTAHLAYVHRVIQDCPGFADACILAKVWLSQRGYHSTHPTTRQFTSFNWAMLLAYLVQVGGGPNGARLLSRQFTPYQLFRGTLHFIGTHDFAKEPLSFVSDLPNLAEFQSHSAAVIVDPSGKLNLFQGLSQPELLHLQHEARQAVQWLDDPRCDHFFALFLTPVQDGAL</sequence>
<dbReference type="Gene3D" id="1.10.1410.10">
    <property type="match status" value="1"/>
</dbReference>
<keyword evidence="9" id="KW-1185">Reference proteome</keyword>
<evidence type="ECO:0000313" key="9">
    <source>
        <dbReference type="Proteomes" id="UP001150925"/>
    </source>
</evidence>
<gene>
    <name evidence="8" type="primary">UTP22_2</name>
    <name evidence="8" type="ORF">IWQ62_006651</name>
</gene>
<dbReference type="InterPro" id="IPR035367">
    <property type="entry name" value="Nrap_D2"/>
</dbReference>
<evidence type="ECO:0000256" key="5">
    <source>
        <dbReference type="RuleBase" id="RU364032"/>
    </source>
</evidence>